<sequence>MARTNEFGQTIGLPVANWTPRPQPGAVALTGRHCRLEPLDATAHAADLFAAYRSAGDDSDWTYLSMEPFGSVEQYREYADKAARSVDPRHFAVIDASSDRAIGTLALLRIDPANGVIEVGSVAFSPLLKQSTRSTEAQYLLMAYAFDVLGYRRYEWKCDDLNGPSRKAAERLGFQYEGTFRRAAIYKGRNRDTAWYSIIGEDWPTIKAAFDAWLSLDNFDVDGKQHRSLAAIRATA</sequence>
<dbReference type="InterPro" id="IPR000182">
    <property type="entry name" value="GNAT_dom"/>
</dbReference>
<dbReference type="PROSITE" id="PS51186">
    <property type="entry name" value="GNAT"/>
    <property type="match status" value="1"/>
</dbReference>
<accession>A0A5R9QCL0</accession>
<name>A0A5R9QCL0_9GAMM</name>
<dbReference type="RefSeq" id="WP_023100528.1">
    <property type="nucleotide sequence ID" value="NZ_QLAG01000016.1"/>
</dbReference>
<comment type="caution">
    <text evidence="2">The sequence shown here is derived from an EMBL/GenBank/DDBJ whole genome shotgun (WGS) entry which is preliminary data.</text>
</comment>
<dbReference type="PANTHER" id="PTHR43441">
    <property type="entry name" value="RIBOSOMAL-PROTEIN-SERINE ACETYLTRANSFERASE"/>
    <property type="match status" value="1"/>
</dbReference>
<reference evidence="2 3" key="1">
    <citation type="journal article" date="2017" name="Eur. J. Clin. Microbiol. Infect. Dis.">
        <title>Uncommonly isolated clinical Pseudomonas: identification and phylogenetic assignation.</title>
        <authorList>
            <person name="Mulet M."/>
            <person name="Gomila M."/>
            <person name="Ramirez A."/>
            <person name="Cardew S."/>
            <person name="Moore E.R."/>
            <person name="Lalucat J."/>
            <person name="Garcia-Valdes E."/>
        </authorList>
    </citation>
    <scope>NUCLEOTIDE SEQUENCE [LARGE SCALE GENOMIC DNA]</scope>
    <source>
        <strain evidence="2 3">SD129</strain>
    </source>
</reference>
<dbReference type="EMBL" id="QLAG01000016">
    <property type="protein sequence ID" value="TLX62869.1"/>
    <property type="molecule type" value="Genomic_DNA"/>
</dbReference>
<keyword evidence="2" id="KW-0808">Transferase</keyword>
<dbReference type="SUPFAM" id="SSF55729">
    <property type="entry name" value="Acyl-CoA N-acyltransferases (Nat)"/>
    <property type="match status" value="1"/>
</dbReference>
<evidence type="ECO:0000313" key="2">
    <source>
        <dbReference type="EMBL" id="TLX62869.1"/>
    </source>
</evidence>
<protein>
    <submittedName>
        <fullName evidence="2">N-acetyltransferase</fullName>
    </submittedName>
</protein>
<dbReference type="PANTHER" id="PTHR43441:SF2">
    <property type="entry name" value="FAMILY ACETYLTRANSFERASE, PUTATIVE (AFU_ORTHOLOGUE AFUA_7G00850)-RELATED"/>
    <property type="match status" value="1"/>
</dbReference>
<dbReference type="AlphaFoldDB" id="A0A5R9QCL0"/>
<evidence type="ECO:0000259" key="1">
    <source>
        <dbReference type="PROSITE" id="PS51186"/>
    </source>
</evidence>
<evidence type="ECO:0000313" key="3">
    <source>
        <dbReference type="Proteomes" id="UP000306753"/>
    </source>
</evidence>
<dbReference type="Gene3D" id="3.40.630.30">
    <property type="match status" value="1"/>
</dbReference>
<keyword evidence="3" id="KW-1185">Reference proteome</keyword>
<dbReference type="Proteomes" id="UP000306753">
    <property type="component" value="Unassembled WGS sequence"/>
</dbReference>
<dbReference type="GO" id="GO:0008999">
    <property type="term" value="F:protein-N-terminal-alanine acetyltransferase activity"/>
    <property type="evidence" value="ECO:0007669"/>
    <property type="project" value="TreeGrafter"/>
</dbReference>
<dbReference type="FunFam" id="3.40.630.30:FF:000047">
    <property type="entry name" value="Acetyltransferase, GNAT family"/>
    <property type="match status" value="1"/>
</dbReference>
<dbReference type="InterPro" id="IPR051908">
    <property type="entry name" value="Ribosomal_N-acetyltransferase"/>
</dbReference>
<dbReference type="InterPro" id="IPR016181">
    <property type="entry name" value="Acyl_CoA_acyltransferase"/>
</dbReference>
<feature type="domain" description="N-acetyltransferase" evidence="1">
    <location>
        <begin position="50"/>
        <end position="192"/>
    </location>
</feature>
<dbReference type="GO" id="GO:1990189">
    <property type="term" value="F:protein N-terminal-serine acetyltransferase activity"/>
    <property type="evidence" value="ECO:0007669"/>
    <property type="project" value="TreeGrafter"/>
</dbReference>
<organism evidence="2 3">
    <name type="scientific">Stutzerimonas nosocomialis</name>
    <dbReference type="NCBI Taxonomy" id="1056496"/>
    <lineage>
        <taxon>Bacteria</taxon>
        <taxon>Pseudomonadati</taxon>
        <taxon>Pseudomonadota</taxon>
        <taxon>Gammaproteobacteria</taxon>
        <taxon>Pseudomonadales</taxon>
        <taxon>Pseudomonadaceae</taxon>
        <taxon>Stutzerimonas</taxon>
    </lineage>
</organism>
<gene>
    <name evidence="2" type="ORF">DN820_13815</name>
</gene>
<proteinExistence type="predicted"/>
<dbReference type="Pfam" id="PF13302">
    <property type="entry name" value="Acetyltransf_3"/>
    <property type="match status" value="1"/>
</dbReference>